<dbReference type="EMBL" id="JARPXM010000003">
    <property type="protein sequence ID" value="MDT2537534.1"/>
    <property type="molecule type" value="Genomic_DNA"/>
</dbReference>
<comment type="caution">
    <text evidence="2">The sequence shown here is derived from an EMBL/GenBank/DDBJ whole genome shotgun (WGS) entry which is preliminary data.</text>
</comment>
<sequence length="64" mass="7326">MNYLFGVIFLLLSIWQLAMTKRSFSSLKKDGNENTSPFILLGLWFSFIIGIVFLLAAGYCVFRL</sequence>
<accession>A0AAW8SUU6</accession>
<keyword evidence="1" id="KW-0812">Transmembrane</keyword>
<organism evidence="2 3">
    <name type="scientific">Enterococcus raffinosus</name>
    <dbReference type="NCBI Taxonomy" id="71452"/>
    <lineage>
        <taxon>Bacteria</taxon>
        <taxon>Bacillati</taxon>
        <taxon>Bacillota</taxon>
        <taxon>Bacilli</taxon>
        <taxon>Lactobacillales</taxon>
        <taxon>Enterococcaceae</taxon>
        <taxon>Enterococcus</taxon>
    </lineage>
</organism>
<evidence type="ECO:0000313" key="3">
    <source>
        <dbReference type="Proteomes" id="UP001249240"/>
    </source>
</evidence>
<feature type="transmembrane region" description="Helical" evidence="1">
    <location>
        <begin position="36"/>
        <end position="62"/>
    </location>
</feature>
<reference evidence="2" key="1">
    <citation type="submission" date="2023-03" db="EMBL/GenBank/DDBJ databases">
        <authorList>
            <person name="Shen W."/>
            <person name="Cai J."/>
        </authorList>
    </citation>
    <scope>NUCLEOTIDE SEQUENCE</scope>
    <source>
        <strain evidence="2">B646-2</strain>
    </source>
</reference>
<keyword evidence="1" id="KW-0472">Membrane</keyword>
<name>A0AAW8SUU6_9ENTE</name>
<gene>
    <name evidence="2" type="ORF">P7D78_05315</name>
</gene>
<dbReference type="AlphaFoldDB" id="A0AAW8SUU6"/>
<evidence type="ECO:0008006" key="4">
    <source>
        <dbReference type="Google" id="ProtNLM"/>
    </source>
</evidence>
<dbReference type="Proteomes" id="UP001249240">
    <property type="component" value="Unassembled WGS sequence"/>
</dbReference>
<dbReference type="RefSeq" id="WP_010746636.1">
    <property type="nucleotide sequence ID" value="NZ_BAAAXM010000009.1"/>
</dbReference>
<keyword evidence="1" id="KW-1133">Transmembrane helix</keyword>
<evidence type="ECO:0000313" key="2">
    <source>
        <dbReference type="EMBL" id="MDT2537534.1"/>
    </source>
</evidence>
<evidence type="ECO:0000256" key="1">
    <source>
        <dbReference type="SAM" id="Phobius"/>
    </source>
</evidence>
<protein>
    <recommendedName>
        <fullName evidence="4">Immunity protein PlnM</fullName>
    </recommendedName>
</protein>
<proteinExistence type="predicted"/>